<dbReference type="PANTHER" id="PTHR38045:SF1">
    <property type="entry name" value="HEPARINASE II_III-LIKE PROTEIN"/>
    <property type="match status" value="1"/>
</dbReference>
<dbReference type="Gene3D" id="2.70.98.70">
    <property type="match status" value="1"/>
</dbReference>
<evidence type="ECO:0000313" key="5">
    <source>
        <dbReference type="Proteomes" id="UP000290261"/>
    </source>
</evidence>
<evidence type="ECO:0000259" key="3">
    <source>
        <dbReference type="Pfam" id="PF16332"/>
    </source>
</evidence>
<protein>
    <submittedName>
        <fullName evidence="4">Uncharacterized protein</fullName>
    </submittedName>
</protein>
<dbReference type="InterPro" id="IPR012480">
    <property type="entry name" value="Hepar_II_III_C"/>
</dbReference>
<dbReference type="EMBL" id="JJMP01000001">
    <property type="protein sequence ID" value="RYC53496.1"/>
    <property type="molecule type" value="Genomic_DNA"/>
</dbReference>
<dbReference type="Gene3D" id="1.50.10.100">
    <property type="entry name" value="Chondroitin AC/alginate lyase"/>
    <property type="match status" value="1"/>
</dbReference>
<dbReference type="RefSeq" id="WP_165357264.1">
    <property type="nucleotide sequence ID" value="NZ_ML142907.1"/>
</dbReference>
<proteinExistence type="predicted"/>
<gene>
    <name evidence="4" type="ORF">DN53_04635</name>
</gene>
<dbReference type="Pfam" id="PF07940">
    <property type="entry name" value="Hepar_II_III_C"/>
    <property type="match status" value="1"/>
</dbReference>
<dbReference type="GO" id="GO:0030313">
    <property type="term" value="C:cell envelope"/>
    <property type="evidence" value="ECO:0007669"/>
    <property type="project" value="UniProtKB-SubCell"/>
</dbReference>
<accession>A0A444VS00</accession>
<comment type="caution">
    <text evidence="4">The sequence shown here is derived from an EMBL/GenBank/DDBJ whole genome shotgun (WGS) entry which is preliminary data.</text>
</comment>
<dbReference type="InterPro" id="IPR008929">
    <property type="entry name" value="Chondroitin_lyas"/>
</dbReference>
<feature type="domain" description="Heparinase II/III-like C-terminal" evidence="2">
    <location>
        <begin position="698"/>
        <end position="861"/>
    </location>
</feature>
<dbReference type="Pfam" id="PF16332">
    <property type="entry name" value="DUF4962"/>
    <property type="match status" value="1"/>
</dbReference>
<dbReference type="Proteomes" id="UP000290261">
    <property type="component" value="Unassembled WGS sequence"/>
</dbReference>
<sequence>MGDSSSIERIPYTIFDDFETGELYGWEQYPYAEDIGFDALFSTHETPTHNNSKYALARPVKPNDIVEVYQGFTKRIDIWTLPETKVKMAIYLQSDRNAEKLDVSLGTFEGELYHHIIENVEANQWIELDIPIEAFKSENGPLKAGEHIQVATIEASYPQVYYLYTYTILMDDFSINGERQRQFIATTPPSENFDMFGVSVLKKHFFHGQDISLKTKPEGNVQLNQVKGTLFDGQGNIVKKDITFEEEGGEWINESIYSPTEEDATGQWEIVLEGTSQSGEKIAWGFKFLMPGKRPTEHPRLFFSKGELKERLENETSPVAKKILENALEDTDFMEVDIASINEGVDYTAENLVGGPYSKTSVGFNAYAEWNNPNRALGRIIEEGSFRYAFTGDREAGEKAKEALLKLCAFKKWNAAWMLERQFWTYYPVGYTLLPVSYGYDLLHDLLTEEEQKMVREAIMEKGLKLFHRDMVEMNRMSSNLTNHIAVLVGGHGVAATAIYGDDPDNPYLEPYLSGIITKAKAFIDNTYYEDGSYGEPKSGYMNMATREIVLIMEAFERNFGIDWTESTNVKSFYKYPLQATHPSGLMPDFGDGGHTFGGFSKLHSGSSLNKKGSGWSSIPGFTQDHAQYFVYRMGNPYLYPHVKSFWDEGKGGYFGYLWYRDDIDPVSRNTLPSSKIFNAQGMVMRSGWDDASTIISVRMGPHSNHYHFDQGTFQINVNGERLLTDPEYGKGGYYANLDYNLYNIQAIAHNVMLVDHDPESQKAAHYDNGITAHRIWPRTHGFAGEIADAFEGDLTSVYKDKLEKYNRTMLFNKSRAMFLLDQVKSKSTEGHVYDWLFHAPENSMDYKDNRVTIDRPKARMTIDIISPKIESGVIRANKDDAESFVTLTSEPNLTEANFMAVLLPEPQLSGAFGQRPQTARIDEEGWLAAQVKYNDGTVDVGAFRVEEASNEIFGFSTDANRFTASLNRNGTLDKVYFEGNDFKGHGISIKSGVPITFAWSSEPSTNKLEVQSDKETELEISMDRSPSSVTMNGSEHQAWEYVANDGLLKIMVPSGRNDISIKR</sequence>
<name>A0A444VS00_9FLAO</name>
<dbReference type="AlphaFoldDB" id="A0A444VS00"/>
<organism evidence="4 5">
    <name type="scientific">Flagellimonas olearia</name>
    <dbReference type="NCBI Taxonomy" id="552546"/>
    <lineage>
        <taxon>Bacteria</taxon>
        <taxon>Pseudomonadati</taxon>
        <taxon>Bacteroidota</taxon>
        <taxon>Flavobacteriia</taxon>
        <taxon>Flavobacteriales</taxon>
        <taxon>Flavobacteriaceae</taxon>
        <taxon>Flagellimonas</taxon>
    </lineage>
</organism>
<comment type="subcellular location">
    <subcellularLocation>
        <location evidence="1">Cell envelope</location>
    </subcellularLocation>
</comment>
<dbReference type="SUPFAM" id="SSF48230">
    <property type="entry name" value="Chondroitin AC/alginate lyase"/>
    <property type="match status" value="1"/>
</dbReference>
<dbReference type="InterPro" id="IPR032518">
    <property type="entry name" value="HepII_N"/>
</dbReference>
<keyword evidence="5" id="KW-1185">Reference proteome</keyword>
<feature type="domain" description="Heparinase II N-terminal" evidence="3">
    <location>
        <begin position="294"/>
        <end position="592"/>
    </location>
</feature>
<dbReference type="PANTHER" id="PTHR38045">
    <property type="entry name" value="CHROMOSOME 1, WHOLE GENOME SHOTGUN SEQUENCE"/>
    <property type="match status" value="1"/>
</dbReference>
<evidence type="ECO:0000259" key="2">
    <source>
        <dbReference type="Pfam" id="PF07940"/>
    </source>
</evidence>
<evidence type="ECO:0000256" key="1">
    <source>
        <dbReference type="ARBA" id="ARBA00004196"/>
    </source>
</evidence>
<dbReference type="GO" id="GO:0016829">
    <property type="term" value="F:lyase activity"/>
    <property type="evidence" value="ECO:0007669"/>
    <property type="project" value="InterPro"/>
</dbReference>
<reference evidence="4 5" key="1">
    <citation type="submission" date="2014-04" db="EMBL/GenBank/DDBJ databases">
        <title>Whole genome of Muricauda olearia.</title>
        <authorList>
            <person name="Zhang X.-H."/>
            <person name="Tang K."/>
        </authorList>
    </citation>
    <scope>NUCLEOTIDE SEQUENCE [LARGE SCALE GENOMIC DNA]</scope>
    <source>
        <strain evidence="4 5">Th120</strain>
    </source>
</reference>
<evidence type="ECO:0000313" key="4">
    <source>
        <dbReference type="EMBL" id="RYC53496.1"/>
    </source>
</evidence>